<dbReference type="PIRSF" id="PIRSF000103">
    <property type="entry name" value="HIBADH"/>
    <property type="match status" value="1"/>
</dbReference>
<dbReference type="InterPro" id="IPR013328">
    <property type="entry name" value="6PGD_dom2"/>
</dbReference>
<dbReference type="InterPro" id="IPR015815">
    <property type="entry name" value="HIBADH-related"/>
</dbReference>
<dbReference type="InterPro" id="IPR036291">
    <property type="entry name" value="NAD(P)-bd_dom_sf"/>
</dbReference>
<dbReference type="SUPFAM" id="SSF48179">
    <property type="entry name" value="6-phosphogluconate dehydrogenase C-terminal domain-like"/>
    <property type="match status" value="1"/>
</dbReference>
<dbReference type="SUPFAM" id="SSF51735">
    <property type="entry name" value="NAD(P)-binding Rossmann-fold domains"/>
    <property type="match status" value="1"/>
</dbReference>
<evidence type="ECO:0000259" key="4">
    <source>
        <dbReference type="Pfam" id="PF14833"/>
    </source>
</evidence>
<dbReference type="InterPro" id="IPR006115">
    <property type="entry name" value="6PGDH_NADP-bd"/>
</dbReference>
<dbReference type="PANTHER" id="PTHR43060:SF15">
    <property type="entry name" value="3-HYDROXYISOBUTYRATE DEHYDROGENASE-LIKE 1, MITOCHONDRIAL-RELATED"/>
    <property type="match status" value="1"/>
</dbReference>
<evidence type="ECO:0000256" key="1">
    <source>
        <dbReference type="ARBA" id="ARBA00023002"/>
    </source>
</evidence>
<dbReference type="Proteomes" id="UP001524587">
    <property type="component" value="Unassembled WGS sequence"/>
</dbReference>
<evidence type="ECO:0000313" key="5">
    <source>
        <dbReference type="EMBL" id="MCQ8279372.1"/>
    </source>
</evidence>
<keyword evidence="2" id="KW-0520">NAD</keyword>
<gene>
    <name evidence="5" type="ORF">NFI95_13075</name>
</gene>
<keyword evidence="6" id="KW-1185">Reference proteome</keyword>
<accession>A0ABT1W901</accession>
<protein>
    <submittedName>
        <fullName evidence="5">NAD(P)-dependent oxidoreductase</fullName>
    </submittedName>
</protein>
<dbReference type="Pfam" id="PF14833">
    <property type="entry name" value="NAD_binding_11"/>
    <property type="match status" value="1"/>
</dbReference>
<dbReference type="PANTHER" id="PTHR43060">
    <property type="entry name" value="3-HYDROXYISOBUTYRATE DEHYDROGENASE-LIKE 1, MITOCHONDRIAL-RELATED"/>
    <property type="match status" value="1"/>
</dbReference>
<evidence type="ECO:0000259" key="3">
    <source>
        <dbReference type="Pfam" id="PF03446"/>
    </source>
</evidence>
<comment type="caution">
    <text evidence="5">The sequence shown here is derived from an EMBL/GenBank/DDBJ whole genome shotgun (WGS) entry which is preliminary data.</text>
</comment>
<reference evidence="5 6" key="1">
    <citation type="submission" date="2022-06" db="EMBL/GenBank/DDBJ databases">
        <title>Endosaccharibacter gen. nov., sp. nov., endophytic bacteria isolated from sugarcane.</title>
        <authorList>
            <person name="Pitiwittayakul N."/>
            <person name="Yukphan P."/>
            <person name="Charoenyingcharoen P."/>
            <person name="Tanasupawat S."/>
        </authorList>
    </citation>
    <scope>NUCLEOTIDE SEQUENCE [LARGE SCALE GENOMIC DNA]</scope>
    <source>
        <strain evidence="5 6">KSS8</strain>
    </source>
</reference>
<name>A0ABT1W901_9PROT</name>
<dbReference type="EMBL" id="JAMSKV010000012">
    <property type="protein sequence ID" value="MCQ8279372.1"/>
    <property type="molecule type" value="Genomic_DNA"/>
</dbReference>
<dbReference type="InterPro" id="IPR008927">
    <property type="entry name" value="6-PGluconate_DH-like_C_sf"/>
</dbReference>
<feature type="domain" description="6-phosphogluconate dehydrogenase NADP-binding" evidence="3">
    <location>
        <begin position="7"/>
        <end position="163"/>
    </location>
</feature>
<proteinExistence type="predicted"/>
<dbReference type="RefSeq" id="WP_422864860.1">
    <property type="nucleotide sequence ID" value="NZ_JAMSKV010000012.1"/>
</dbReference>
<dbReference type="Pfam" id="PF03446">
    <property type="entry name" value="NAD_binding_2"/>
    <property type="match status" value="1"/>
</dbReference>
<dbReference type="InterPro" id="IPR029154">
    <property type="entry name" value="HIBADH-like_NADP-bd"/>
</dbReference>
<organism evidence="5 6">
    <name type="scientific">Endosaccharibacter trunci</name>
    <dbReference type="NCBI Taxonomy" id="2812733"/>
    <lineage>
        <taxon>Bacteria</taxon>
        <taxon>Pseudomonadati</taxon>
        <taxon>Pseudomonadota</taxon>
        <taxon>Alphaproteobacteria</taxon>
        <taxon>Acetobacterales</taxon>
        <taxon>Acetobacteraceae</taxon>
        <taxon>Endosaccharibacter</taxon>
    </lineage>
</organism>
<keyword evidence="1" id="KW-0560">Oxidoreductase</keyword>
<sequence length="294" mass="29860">MSESKVVGFVGYGAMAKLMAKHIRAAGYTVIAFTPSAKGGEAEDGTRMLSSPRELAAASDVVMVSVPNDDALESSAYGSDGILAGMKQGGLLINTSSVSPRASRRLFEAGSEKGVGVVDAPVSGSTPEAEKGELVVLAGGNDADIARAAPFLDAIGKKTVHAGPPGQGSVLKLVINGIMVSTMAAISEAAGYGVAAGLDRDLLLDTLSGLAVVSPHHQHKIRSAGSGNIDPQFPTWLAHKDLGLLLADAAAHGAPLGTIAAATQLMTLVNQDQARDDYSAVLPTAMMLASTSDD</sequence>
<evidence type="ECO:0000313" key="6">
    <source>
        <dbReference type="Proteomes" id="UP001524587"/>
    </source>
</evidence>
<dbReference type="Gene3D" id="3.40.50.720">
    <property type="entry name" value="NAD(P)-binding Rossmann-like Domain"/>
    <property type="match status" value="1"/>
</dbReference>
<evidence type="ECO:0000256" key="2">
    <source>
        <dbReference type="ARBA" id="ARBA00023027"/>
    </source>
</evidence>
<dbReference type="Gene3D" id="1.10.1040.10">
    <property type="entry name" value="N-(1-d-carboxylethyl)-l-norvaline Dehydrogenase, domain 2"/>
    <property type="match status" value="1"/>
</dbReference>
<feature type="domain" description="3-hydroxyisobutyrate dehydrogenase-like NAD-binding" evidence="4">
    <location>
        <begin position="166"/>
        <end position="282"/>
    </location>
</feature>